<dbReference type="EMBL" id="JXII01000008">
    <property type="protein sequence ID" value="KIH70235.1"/>
    <property type="molecule type" value="Genomic_DNA"/>
</dbReference>
<dbReference type="Pfam" id="PF01381">
    <property type="entry name" value="HTH_3"/>
    <property type="match status" value="1"/>
</dbReference>
<evidence type="ECO:0000313" key="3">
    <source>
        <dbReference type="EMBL" id="MDB0581096.1"/>
    </source>
</evidence>
<dbReference type="SUPFAM" id="SSF47413">
    <property type="entry name" value="lambda repressor-like DNA-binding domains"/>
    <property type="match status" value="1"/>
</dbReference>
<evidence type="ECO:0000259" key="1">
    <source>
        <dbReference type="PROSITE" id="PS50943"/>
    </source>
</evidence>
<evidence type="ECO:0000313" key="2">
    <source>
        <dbReference type="EMBL" id="KIH70235.1"/>
    </source>
</evidence>
<dbReference type="GO" id="GO:0003677">
    <property type="term" value="F:DNA binding"/>
    <property type="evidence" value="ECO:0007669"/>
    <property type="project" value="InterPro"/>
</dbReference>
<dbReference type="RefSeq" id="WP_040106439.1">
    <property type="nucleotide sequence ID" value="NZ_JABEVU030000001.1"/>
</dbReference>
<keyword evidence="5" id="KW-1185">Reference proteome</keyword>
<feature type="domain" description="HTH cro/C1-type" evidence="1">
    <location>
        <begin position="7"/>
        <end position="60"/>
    </location>
</feature>
<reference evidence="3 5" key="4">
    <citation type="submission" date="2022-12" db="EMBL/GenBank/DDBJ databases">
        <title>Genome analysis and biological profiling of marine Salinicoccus roseus MOSEL-ME25.</title>
        <authorList>
            <person name="Mirza F.T."/>
            <person name="Xie Y."/>
            <person name="Shinwari Z.K."/>
        </authorList>
    </citation>
    <scope>NUCLEOTIDE SEQUENCE [LARGE SCALE GENOMIC DNA]</scope>
    <source>
        <strain evidence="3 5">MOSEL-ME25</strain>
    </source>
</reference>
<dbReference type="OrthoDB" id="1150409at2"/>
<dbReference type="InterPro" id="IPR010982">
    <property type="entry name" value="Lambda_DNA-bd_dom_sf"/>
</dbReference>
<evidence type="ECO:0000313" key="5">
    <source>
        <dbReference type="Proteomes" id="UP000527860"/>
    </source>
</evidence>
<dbReference type="InterPro" id="IPR041315">
    <property type="entry name" value="PlcR_TPR"/>
</dbReference>
<dbReference type="CDD" id="cd00093">
    <property type="entry name" value="HTH_XRE"/>
    <property type="match status" value="1"/>
</dbReference>
<protein>
    <submittedName>
        <fullName evidence="3">Helix-turn-helix transcriptional regulator</fullName>
    </submittedName>
</protein>
<reference evidence="5" key="2">
    <citation type="submission" date="2020-04" db="EMBL/GenBank/DDBJ databases">
        <title>Genome analysis and biological profiling of marine Cellulosimicrobium funkei MOSEL-ME6.</title>
        <authorList>
            <person name="Tanveer F."/>
            <person name="Xie Y."/>
            <person name="Shinwari Z.K."/>
        </authorList>
    </citation>
    <scope>NUCLEOTIDE SEQUENCE [LARGE SCALE GENOMIC DNA]</scope>
    <source>
        <strain evidence="5">MOSEL-ME25</strain>
    </source>
</reference>
<dbReference type="EMBL" id="JABEVU030000001">
    <property type="protein sequence ID" value="MDB0581096.1"/>
    <property type="molecule type" value="Genomic_DNA"/>
</dbReference>
<dbReference type="Proteomes" id="UP000527860">
    <property type="component" value="Unassembled WGS sequence"/>
</dbReference>
<dbReference type="InterPro" id="IPR001387">
    <property type="entry name" value="Cro/C1-type_HTH"/>
</dbReference>
<evidence type="ECO:0000313" key="4">
    <source>
        <dbReference type="Proteomes" id="UP000031546"/>
    </source>
</evidence>
<dbReference type="SMART" id="SM00530">
    <property type="entry name" value="HTH_XRE"/>
    <property type="match status" value="1"/>
</dbReference>
<dbReference type="PANTHER" id="PTHR37038">
    <property type="entry name" value="TRANSCRIPTIONAL REGULATOR-RELATED"/>
    <property type="match status" value="1"/>
</dbReference>
<accession>A0A0C2H8V5</accession>
<dbReference type="GeneID" id="77845848"/>
<gene>
    <name evidence="3" type="ORF">F7P68_0011200</name>
    <name evidence="2" type="ORF">SN16_09790</name>
</gene>
<organism evidence="2 4">
    <name type="scientific">Salinicoccus roseus</name>
    <dbReference type="NCBI Taxonomy" id="45670"/>
    <lineage>
        <taxon>Bacteria</taxon>
        <taxon>Bacillati</taxon>
        <taxon>Bacillota</taxon>
        <taxon>Bacilli</taxon>
        <taxon>Bacillales</taxon>
        <taxon>Staphylococcaceae</taxon>
        <taxon>Salinicoccus</taxon>
    </lineage>
</organism>
<dbReference type="Proteomes" id="UP000031546">
    <property type="component" value="Unassembled WGS sequence"/>
</dbReference>
<dbReference type="InterPro" id="IPR011990">
    <property type="entry name" value="TPR-like_helical_dom_sf"/>
</dbReference>
<dbReference type="InterPro" id="IPR053163">
    <property type="entry name" value="HTH-type_regulator_Rgg"/>
</dbReference>
<dbReference type="STRING" id="45670.SN16_09790"/>
<dbReference type="SUPFAM" id="SSF48452">
    <property type="entry name" value="TPR-like"/>
    <property type="match status" value="1"/>
</dbReference>
<comment type="caution">
    <text evidence="2">The sequence shown here is derived from an EMBL/GenBank/DDBJ whole genome shotgun (WGS) entry which is preliminary data.</text>
</comment>
<proteinExistence type="predicted"/>
<sequence>MRYYERFKEFRQQKGLTHKEVSEGICGMTTIYRFERGDTAITAEVLYKLCQRLSISMQTLFIDEESEYVLIDYYLDKLRDYVYFKHPEMLKQTLQDAKKTINEKPGFDLKYRNYDRLYRTYTAIDLRNDDKYVQAEKILLELMEEAKNIKSLELEIINTLGDLYLIMDRYDEALTLFHKHRNRILDFPRVDGFERFMIKQLHYGYAICLYNSASYVQALEVCYKLLIRIQENNSMFYLGKTHHLMTLIYIALRDPKPAREHLTKCEAAFLLEDLDDKLAYHIQIAREEIEALG</sequence>
<name>A0A0C2H8V5_9STAP</name>
<dbReference type="AlphaFoldDB" id="A0A0C2H8V5"/>
<reference evidence="3" key="3">
    <citation type="submission" date="2020-04" db="EMBL/GenBank/DDBJ databases">
        <authorList>
            <person name="Tanveer F."/>
            <person name="Xie Y."/>
            <person name="Shinwari Z.K."/>
        </authorList>
    </citation>
    <scope>NUCLEOTIDE SEQUENCE</scope>
    <source>
        <strain evidence="3">MOSEL-ME25</strain>
    </source>
</reference>
<reference evidence="2 4" key="1">
    <citation type="submission" date="2015-01" db="EMBL/GenBank/DDBJ databases">
        <title>Genome sequences of high lactate-tolerant strain Salinicoccus roseus W12 with industrial interest.</title>
        <authorList>
            <person name="Wang H."/>
            <person name="Yu B."/>
        </authorList>
    </citation>
    <scope>NUCLEOTIDE SEQUENCE [LARGE SCALE GENOMIC DNA]</scope>
    <source>
        <strain evidence="2 4">W12</strain>
    </source>
</reference>
<dbReference type="Pfam" id="PF18768">
    <property type="entry name" value="RNPP_C"/>
    <property type="match status" value="1"/>
</dbReference>
<dbReference type="PROSITE" id="PS50943">
    <property type="entry name" value="HTH_CROC1"/>
    <property type="match status" value="1"/>
</dbReference>
<dbReference type="Gene3D" id="1.25.40.10">
    <property type="entry name" value="Tetratricopeptide repeat domain"/>
    <property type="match status" value="1"/>
</dbReference>